<feature type="domain" description="Gfo/Idh/MocA-like oxidoreductase N-terminal" evidence="1">
    <location>
        <begin position="3"/>
        <end position="123"/>
    </location>
</feature>
<feature type="domain" description="GFO/IDH/MocA-like oxidoreductase" evidence="2">
    <location>
        <begin position="131"/>
        <end position="252"/>
    </location>
</feature>
<dbReference type="EMBL" id="CP121689">
    <property type="protein sequence ID" value="WZL75803.1"/>
    <property type="molecule type" value="Genomic_DNA"/>
</dbReference>
<dbReference type="Proteomes" id="UP001461341">
    <property type="component" value="Chromosome"/>
</dbReference>
<dbReference type="InterPro" id="IPR055170">
    <property type="entry name" value="GFO_IDH_MocA-like_dom"/>
</dbReference>
<dbReference type="InterPro" id="IPR036291">
    <property type="entry name" value="NAD(P)-bd_dom_sf"/>
</dbReference>
<dbReference type="RefSeq" id="WP_369017952.1">
    <property type="nucleotide sequence ID" value="NZ_CP121689.1"/>
</dbReference>
<organism evidence="3 4">
    <name type="scientific">Thermatribacter velox</name>
    <dbReference type="NCBI Taxonomy" id="3039681"/>
    <lineage>
        <taxon>Bacteria</taxon>
        <taxon>Pseudomonadati</taxon>
        <taxon>Atribacterota</taxon>
        <taxon>Atribacteria</taxon>
        <taxon>Atribacterales</taxon>
        <taxon>Thermatribacteraceae</taxon>
        <taxon>Thermatribacter</taxon>
    </lineage>
</organism>
<dbReference type="SUPFAM" id="SSF55347">
    <property type="entry name" value="Glyceraldehyde-3-phosphate dehydrogenase-like, C-terminal domain"/>
    <property type="match status" value="1"/>
</dbReference>
<reference evidence="3 4" key="1">
    <citation type="submission" date="2023-03" db="EMBL/GenBank/DDBJ databases">
        <title>Novel Species.</title>
        <authorList>
            <person name="Ma S."/>
        </authorList>
    </citation>
    <scope>NUCLEOTIDE SEQUENCE [LARGE SCALE GENOMIC DNA]</scope>
    <source>
        <strain evidence="3 4">B11</strain>
    </source>
</reference>
<proteinExistence type="predicted"/>
<dbReference type="PANTHER" id="PTHR43249">
    <property type="entry name" value="UDP-N-ACETYL-2-AMINO-2-DEOXY-D-GLUCURONATE OXIDASE"/>
    <property type="match status" value="1"/>
</dbReference>
<evidence type="ECO:0000313" key="3">
    <source>
        <dbReference type="EMBL" id="WZL75803.1"/>
    </source>
</evidence>
<accession>A0ABZ2Y9Y2</accession>
<dbReference type="Gene3D" id="3.30.360.10">
    <property type="entry name" value="Dihydrodipicolinate Reductase, domain 2"/>
    <property type="match status" value="1"/>
</dbReference>
<dbReference type="SUPFAM" id="SSF51735">
    <property type="entry name" value="NAD(P)-binding Rossmann-fold domains"/>
    <property type="match status" value="1"/>
</dbReference>
<dbReference type="Pfam" id="PF01408">
    <property type="entry name" value="GFO_IDH_MocA"/>
    <property type="match status" value="1"/>
</dbReference>
<evidence type="ECO:0000259" key="2">
    <source>
        <dbReference type="Pfam" id="PF22725"/>
    </source>
</evidence>
<dbReference type="Gene3D" id="3.40.50.720">
    <property type="entry name" value="NAD(P)-binding Rossmann-like Domain"/>
    <property type="match status" value="1"/>
</dbReference>
<keyword evidence="4" id="KW-1185">Reference proteome</keyword>
<dbReference type="Pfam" id="PF22725">
    <property type="entry name" value="GFO_IDH_MocA_C3"/>
    <property type="match status" value="1"/>
</dbReference>
<name>A0ABZ2Y9Y2_9BACT</name>
<evidence type="ECO:0000259" key="1">
    <source>
        <dbReference type="Pfam" id="PF01408"/>
    </source>
</evidence>
<dbReference type="PANTHER" id="PTHR43249:SF1">
    <property type="entry name" value="D-GLUCOSIDE 3-DEHYDROGENASE"/>
    <property type="match status" value="1"/>
</dbReference>
<evidence type="ECO:0000313" key="4">
    <source>
        <dbReference type="Proteomes" id="UP001461341"/>
    </source>
</evidence>
<dbReference type="InterPro" id="IPR000683">
    <property type="entry name" value="Gfo/Idh/MocA-like_OxRdtase_N"/>
</dbReference>
<sequence>MKVRWGVIGAGGIARRRTIPEVFNYAQKSEIVAIMDVNTEVLNEMQQELRSVKVFSNLGEFLKEEMEAVYVASPVHFHYKHVLSALQSGKHVLCEKPLARTLSEAEKLASIAEQSGLRFGVAFMMRYNAYHRQIREWLSEGKLGQIVACRAQLTCWYPPIAGAWRQELKKSGGGALSDMGCHCIDLLEWLVGEVKEVFGFVDTITHNYEVEDVSSVLLKFKNGAQGFVDNYFNVPDRASHNLLEIYGTRGAVMTRHSIGQDPGGELEYYFEVLDRGYDAKQSRDKEGWQRLYLKAQPLYAQEIDDFSRWIIEGGSFPLSYEAGLRNMKVIEAIYRSCLEKRVIQV</sequence>
<gene>
    <name evidence="3" type="ORF">QBE54_09470</name>
</gene>
<protein>
    <submittedName>
        <fullName evidence="3">Gfo/Idh/MocA family oxidoreductase</fullName>
    </submittedName>
</protein>
<dbReference type="InterPro" id="IPR052515">
    <property type="entry name" value="Gfo/Idh/MocA_Oxidoreductase"/>
</dbReference>